<gene>
    <name evidence="1" type="ORF">ACFSR9_15340</name>
</gene>
<comment type="caution">
    <text evidence="1">The sequence shown here is derived from an EMBL/GenBank/DDBJ whole genome shotgun (WGS) entry which is preliminary data.</text>
</comment>
<sequence length="279" mass="30333">MPADVAKLLAEVLEGVTLSTGACGVFAQLHAVGVRVAQARGYATLPDTVVYHLPATLLAPAVGYTRRHLYRLLAELVASGVLAYGGQAQKVNDMGLHSGCLWAVKLKAGDVTPHIRREEWKHQYRDFAGDIEAGRTAKALLEAMSHLQDQEKEEGLREALQVWAVTPGRIKSPVGDVGVTCELGSLRDVVYALGELPVVHPQARASRVGELGEALSVHLKDDHSRRWYCSLIWQAWRGYVEGRADLQVLAAALMRLEGDLREGAPWQTPGAVLAARLRA</sequence>
<proteinExistence type="predicted"/>
<accession>A0ABW5P6L9</accession>
<reference evidence="2" key="1">
    <citation type="journal article" date="2019" name="Int. J. Syst. Evol. Microbiol.">
        <title>The Global Catalogue of Microorganisms (GCM) 10K type strain sequencing project: providing services to taxonomists for standard genome sequencing and annotation.</title>
        <authorList>
            <consortium name="The Broad Institute Genomics Platform"/>
            <consortium name="The Broad Institute Genome Sequencing Center for Infectious Disease"/>
            <person name="Wu L."/>
            <person name="Ma J."/>
        </authorList>
    </citation>
    <scope>NUCLEOTIDE SEQUENCE [LARGE SCALE GENOMIC DNA]</scope>
    <source>
        <strain evidence="2">KCTC 33842</strain>
    </source>
</reference>
<keyword evidence="2" id="KW-1185">Reference proteome</keyword>
<protein>
    <submittedName>
        <fullName evidence="1">Uncharacterized protein</fullName>
    </submittedName>
</protein>
<evidence type="ECO:0000313" key="2">
    <source>
        <dbReference type="Proteomes" id="UP001597475"/>
    </source>
</evidence>
<dbReference type="EMBL" id="JBHUMK010000086">
    <property type="protein sequence ID" value="MFD2610793.1"/>
    <property type="molecule type" value="Genomic_DNA"/>
</dbReference>
<dbReference type="Proteomes" id="UP001597475">
    <property type="component" value="Unassembled WGS sequence"/>
</dbReference>
<organism evidence="1 2">
    <name type="scientific">Deinococcus taklimakanensis</name>
    <dbReference type="NCBI Taxonomy" id="536443"/>
    <lineage>
        <taxon>Bacteria</taxon>
        <taxon>Thermotogati</taxon>
        <taxon>Deinococcota</taxon>
        <taxon>Deinococci</taxon>
        <taxon>Deinococcales</taxon>
        <taxon>Deinococcaceae</taxon>
        <taxon>Deinococcus</taxon>
    </lineage>
</organism>
<name>A0ABW5P6L9_9DEIO</name>
<dbReference type="RefSeq" id="WP_386847204.1">
    <property type="nucleotide sequence ID" value="NZ_JBHUMK010000086.1"/>
</dbReference>
<evidence type="ECO:0000313" key="1">
    <source>
        <dbReference type="EMBL" id="MFD2610793.1"/>
    </source>
</evidence>